<evidence type="ECO:0000313" key="3">
    <source>
        <dbReference type="EMBL" id="RMX01714.1"/>
    </source>
</evidence>
<dbReference type="CDD" id="cd00060">
    <property type="entry name" value="FHA"/>
    <property type="match status" value="1"/>
</dbReference>
<comment type="caution">
    <text evidence="3">The sequence shown here is derived from an EMBL/GenBank/DDBJ whole genome shotgun (WGS) entry which is preliminary data.</text>
</comment>
<evidence type="ECO:0008006" key="5">
    <source>
        <dbReference type="Google" id="ProtNLM"/>
    </source>
</evidence>
<sequence length="349" mass="39389">MERLGILEVLDRDGHARSSWPLHQWPVTVGRDVGNDVVLDDPHLAAHHFTLEATTAAPDSPQPGSVEPDEPGATPTPPHIVATVSASTRNGLRQGRKVYRAGQRLPLHSGSEWHAGATRLRLRLAGAPVSEELPLLTRTWWSLLNPALALLGIVLLHALHVYLQYDEISTRLVLEETMPNLITLGVWALLWAIVTRIFRHQMFFWRHTGIMSWAVLVMLALNYVMAGLSFSWSLPWLNMAWEEWEWLPLAVAVWAHLRIVLYTRTRVRVATALVLALALALALIPPLLRYADTSQLWTPWYGKSLGPPWLRASPTISVEQFRLEAEELEAPLRRKLEKLNAKEKSKDLP</sequence>
<dbReference type="RefSeq" id="WP_122253541.1">
    <property type="nucleotide sequence ID" value="NZ_RDQL01000003.1"/>
</dbReference>
<feature type="transmembrane region" description="Helical" evidence="2">
    <location>
        <begin position="210"/>
        <end position="234"/>
    </location>
</feature>
<dbReference type="EMBL" id="RDQL01000003">
    <property type="protein sequence ID" value="RMX01714.1"/>
    <property type="molecule type" value="Genomic_DNA"/>
</dbReference>
<organism evidence="3 4">
    <name type="scientific">Allofranklinella schreckenbergeri</name>
    <dbReference type="NCBI Taxonomy" id="1076744"/>
    <lineage>
        <taxon>Bacteria</taxon>
        <taxon>Pseudomonadati</taxon>
        <taxon>Pseudomonadota</taxon>
        <taxon>Betaproteobacteria</taxon>
        <taxon>Burkholderiales</taxon>
        <taxon>Comamonadaceae</taxon>
        <taxon>Allofranklinella</taxon>
    </lineage>
</organism>
<keyword evidence="2" id="KW-0812">Transmembrane</keyword>
<keyword evidence="2" id="KW-1133">Transmembrane helix</keyword>
<keyword evidence="4" id="KW-1185">Reference proteome</keyword>
<feature type="transmembrane region" description="Helical" evidence="2">
    <location>
        <begin position="177"/>
        <end position="198"/>
    </location>
</feature>
<gene>
    <name evidence="3" type="ORF">EBQ25_03415</name>
</gene>
<dbReference type="SUPFAM" id="SSF49879">
    <property type="entry name" value="SMAD/FHA domain"/>
    <property type="match status" value="1"/>
</dbReference>
<accession>A0A3M6QF31</accession>
<keyword evidence="2" id="KW-0472">Membrane</keyword>
<feature type="region of interest" description="Disordered" evidence="1">
    <location>
        <begin position="53"/>
        <end position="79"/>
    </location>
</feature>
<protein>
    <recommendedName>
        <fullName evidence="5">FHA domain-containing protein</fullName>
    </recommendedName>
</protein>
<name>A0A3M6QF31_9BURK</name>
<evidence type="ECO:0000256" key="2">
    <source>
        <dbReference type="SAM" id="Phobius"/>
    </source>
</evidence>
<dbReference type="InterPro" id="IPR008984">
    <property type="entry name" value="SMAD_FHA_dom_sf"/>
</dbReference>
<dbReference type="Gene3D" id="2.60.200.20">
    <property type="match status" value="1"/>
</dbReference>
<feature type="transmembrane region" description="Helical" evidence="2">
    <location>
        <begin position="143"/>
        <end position="165"/>
    </location>
</feature>
<dbReference type="Proteomes" id="UP000267035">
    <property type="component" value="Unassembled WGS sequence"/>
</dbReference>
<evidence type="ECO:0000313" key="4">
    <source>
        <dbReference type="Proteomes" id="UP000267035"/>
    </source>
</evidence>
<feature type="transmembrane region" description="Helical" evidence="2">
    <location>
        <begin position="246"/>
        <end position="262"/>
    </location>
</feature>
<reference evidence="3 4" key="1">
    <citation type="submission" date="2018-10" db="EMBL/GenBank/DDBJ databases">
        <title>Comamonadaceae CDC group NO-1 genome sequencing and assembly.</title>
        <authorList>
            <person name="Bernier A.-M."/>
            <person name="Bernard K."/>
        </authorList>
    </citation>
    <scope>NUCLEOTIDE SEQUENCE [LARGE SCALE GENOMIC DNA]</scope>
    <source>
        <strain evidence="3 4">NML161473</strain>
    </source>
</reference>
<feature type="transmembrane region" description="Helical" evidence="2">
    <location>
        <begin position="269"/>
        <end position="288"/>
    </location>
</feature>
<dbReference type="AlphaFoldDB" id="A0A3M6QF31"/>
<proteinExistence type="predicted"/>
<evidence type="ECO:0000256" key="1">
    <source>
        <dbReference type="SAM" id="MobiDB-lite"/>
    </source>
</evidence>